<dbReference type="OrthoDB" id="286107at2759"/>
<evidence type="ECO:0000259" key="9">
    <source>
        <dbReference type="Pfam" id="PF12781"/>
    </source>
</evidence>
<dbReference type="InterPro" id="IPR041466">
    <property type="entry name" value="Dynein_AAA5_ext"/>
</dbReference>
<dbReference type="KEGG" id="gtt:GUITHDRAFT_134336"/>
<dbReference type="Pfam" id="PF08393">
    <property type="entry name" value="DHC_N2"/>
    <property type="match status" value="1"/>
</dbReference>
<dbReference type="InterPro" id="IPR035706">
    <property type="entry name" value="AAA_9"/>
</dbReference>
<dbReference type="InterPro" id="IPR013602">
    <property type="entry name" value="Dynein_heavy_linker"/>
</dbReference>
<dbReference type="InterPro" id="IPR042219">
    <property type="entry name" value="AAA_lid_11_sf"/>
</dbReference>
<dbReference type="Gene3D" id="1.20.140.100">
    <property type="entry name" value="Dynein heavy chain, N-terminal domain 2"/>
    <property type="match status" value="1"/>
</dbReference>
<dbReference type="EMBL" id="JH992975">
    <property type="protein sequence ID" value="EKX51395.1"/>
    <property type="molecule type" value="Genomic_DNA"/>
</dbReference>
<dbReference type="Gene3D" id="3.10.490.20">
    <property type="match status" value="1"/>
</dbReference>
<dbReference type="Gene3D" id="1.10.287.2620">
    <property type="match status" value="1"/>
</dbReference>
<feature type="domain" description="Dynein heavy chain tail" evidence="5">
    <location>
        <begin position="154"/>
        <end position="706"/>
    </location>
</feature>
<evidence type="ECO:0008006" key="16">
    <source>
        <dbReference type="Google" id="ProtNLM"/>
    </source>
</evidence>
<dbReference type="Pfam" id="PF12774">
    <property type="entry name" value="AAA_6"/>
    <property type="match status" value="1"/>
</dbReference>
<feature type="domain" description="Dynein heavy chain ATP-binding dynein motor region" evidence="9">
    <location>
        <begin position="3421"/>
        <end position="3632"/>
    </location>
</feature>
<accession>L1JT80</accession>
<evidence type="ECO:0000259" key="12">
    <source>
        <dbReference type="Pfam" id="PF18199"/>
    </source>
</evidence>
<dbReference type="SUPFAM" id="SSF52540">
    <property type="entry name" value="P-loop containing nucleoside triphosphate hydrolases"/>
    <property type="match status" value="2"/>
</dbReference>
<feature type="domain" description="Dynein heavy chain AAA lid" evidence="11">
    <location>
        <begin position="4033"/>
        <end position="4145"/>
    </location>
</feature>
<evidence type="ECO:0000259" key="7">
    <source>
        <dbReference type="Pfam" id="PF12774"/>
    </source>
</evidence>
<feature type="coiled-coil region" evidence="3">
    <location>
        <begin position="3282"/>
        <end position="3316"/>
    </location>
</feature>
<dbReference type="Pfam" id="PF12781">
    <property type="entry name" value="AAA_9"/>
    <property type="match status" value="1"/>
</dbReference>
<dbReference type="GO" id="GO:0030286">
    <property type="term" value="C:dynein complex"/>
    <property type="evidence" value="ECO:0007669"/>
    <property type="project" value="InterPro"/>
</dbReference>
<dbReference type="InterPro" id="IPR013594">
    <property type="entry name" value="Dynein_heavy_tail"/>
</dbReference>
<dbReference type="Pfam" id="PF18199">
    <property type="entry name" value="Dynein_C"/>
    <property type="match status" value="1"/>
</dbReference>
<evidence type="ECO:0000313" key="14">
    <source>
        <dbReference type="EnsemblProtists" id="EKX51395"/>
    </source>
</evidence>
<dbReference type="InterPro" id="IPR043160">
    <property type="entry name" value="Dynein_C_barrel"/>
</dbReference>
<dbReference type="RefSeq" id="XP_005838375.1">
    <property type="nucleotide sequence ID" value="XM_005838318.1"/>
</dbReference>
<evidence type="ECO:0000259" key="11">
    <source>
        <dbReference type="Pfam" id="PF18198"/>
    </source>
</evidence>
<dbReference type="GO" id="GO:0051959">
    <property type="term" value="F:dynein light intermediate chain binding"/>
    <property type="evidence" value="ECO:0007669"/>
    <property type="project" value="InterPro"/>
</dbReference>
<dbReference type="Pfam" id="PF08385">
    <property type="entry name" value="DHC_N1"/>
    <property type="match status" value="1"/>
</dbReference>
<dbReference type="GO" id="GO:0005524">
    <property type="term" value="F:ATP binding"/>
    <property type="evidence" value="ECO:0007669"/>
    <property type="project" value="InterPro"/>
</dbReference>
<dbReference type="Gene3D" id="1.10.8.720">
    <property type="entry name" value="Region D6 of dynein motor"/>
    <property type="match status" value="1"/>
</dbReference>
<dbReference type="GO" id="GO:0007018">
    <property type="term" value="P:microtubule-based movement"/>
    <property type="evidence" value="ECO:0007669"/>
    <property type="project" value="InterPro"/>
</dbReference>
<dbReference type="Gene3D" id="1.20.920.20">
    <property type="match status" value="1"/>
</dbReference>
<proteinExistence type="predicted"/>
<evidence type="ECO:0000259" key="4">
    <source>
        <dbReference type="Pfam" id="PF03028"/>
    </source>
</evidence>
<evidence type="ECO:0000259" key="6">
    <source>
        <dbReference type="Pfam" id="PF08393"/>
    </source>
</evidence>
<dbReference type="STRING" id="905079.L1JT80"/>
<evidence type="ECO:0000259" key="10">
    <source>
        <dbReference type="Pfam" id="PF17852"/>
    </source>
</evidence>
<feature type="domain" description="Dynein heavy chain AAA module D4" evidence="8">
    <location>
        <begin position="2718"/>
        <end position="2890"/>
    </location>
</feature>
<dbReference type="GO" id="GO:0009507">
    <property type="term" value="C:chloroplast"/>
    <property type="evidence" value="ECO:0007669"/>
    <property type="project" value="UniProtKB-SubCell"/>
</dbReference>
<reference evidence="14" key="3">
    <citation type="submission" date="2015-06" db="UniProtKB">
        <authorList>
            <consortium name="EnsemblProtists"/>
        </authorList>
    </citation>
    <scope>IDENTIFICATION</scope>
</reference>
<feature type="domain" description="Dynein heavy chain hydrolytic ATP-binding dynein motor region" evidence="7">
    <location>
        <begin position="1736"/>
        <end position="2056"/>
    </location>
</feature>
<feature type="domain" description="Dynein heavy chain AAA 5 extension" evidence="10">
    <location>
        <begin position="2208"/>
        <end position="2317"/>
    </location>
</feature>
<dbReference type="EnsemblProtists" id="EKX51395">
    <property type="protein sequence ID" value="EKX51395"/>
    <property type="gene ID" value="GUITHDRAFT_134336"/>
</dbReference>
<keyword evidence="15" id="KW-1185">Reference proteome</keyword>
<dbReference type="InterPro" id="IPR026983">
    <property type="entry name" value="DHC"/>
</dbReference>
<evidence type="ECO:0000313" key="13">
    <source>
        <dbReference type="EMBL" id="EKX51395.1"/>
    </source>
</evidence>
<dbReference type="Gene3D" id="1.20.58.1120">
    <property type="match status" value="1"/>
</dbReference>
<reference evidence="13 15" key="1">
    <citation type="journal article" date="2012" name="Nature">
        <title>Algal genomes reveal evolutionary mosaicism and the fate of nucleomorphs.</title>
        <authorList>
            <consortium name="DOE Joint Genome Institute"/>
            <person name="Curtis B.A."/>
            <person name="Tanifuji G."/>
            <person name="Burki F."/>
            <person name="Gruber A."/>
            <person name="Irimia M."/>
            <person name="Maruyama S."/>
            <person name="Arias M.C."/>
            <person name="Ball S.G."/>
            <person name="Gile G.H."/>
            <person name="Hirakawa Y."/>
            <person name="Hopkins J.F."/>
            <person name="Kuo A."/>
            <person name="Rensing S.A."/>
            <person name="Schmutz J."/>
            <person name="Symeonidi A."/>
            <person name="Elias M."/>
            <person name="Eveleigh R.J."/>
            <person name="Herman E.K."/>
            <person name="Klute M.J."/>
            <person name="Nakayama T."/>
            <person name="Obornik M."/>
            <person name="Reyes-Prieto A."/>
            <person name="Armbrust E.V."/>
            <person name="Aves S.J."/>
            <person name="Beiko R.G."/>
            <person name="Coutinho P."/>
            <person name="Dacks J.B."/>
            <person name="Durnford D.G."/>
            <person name="Fast N.M."/>
            <person name="Green B.R."/>
            <person name="Grisdale C.J."/>
            <person name="Hempel F."/>
            <person name="Henrissat B."/>
            <person name="Hoppner M.P."/>
            <person name="Ishida K."/>
            <person name="Kim E."/>
            <person name="Koreny L."/>
            <person name="Kroth P.G."/>
            <person name="Liu Y."/>
            <person name="Malik S.B."/>
            <person name="Maier U.G."/>
            <person name="McRose D."/>
            <person name="Mock T."/>
            <person name="Neilson J.A."/>
            <person name="Onodera N.T."/>
            <person name="Poole A.M."/>
            <person name="Pritham E.J."/>
            <person name="Richards T.A."/>
            <person name="Rocap G."/>
            <person name="Roy S.W."/>
            <person name="Sarai C."/>
            <person name="Schaack S."/>
            <person name="Shirato S."/>
            <person name="Slamovits C.H."/>
            <person name="Spencer D.F."/>
            <person name="Suzuki S."/>
            <person name="Worden A.Z."/>
            <person name="Zauner S."/>
            <person name="Barry K."/>
            <person name="Bell C."/>
            <person name="Bharti A.K."/>
            <person name="Crow J.A."/>
            <person name="Grimwood J."/>
            <person name="Kramer R."/>
            <person name="Lindquist E."/>
            <person name="Lucas S."/>
            <person name="Salamov A."/>
            <person name="McFadden G.I."/>
            <person name="Lane C.E."/>
            <person name="Keeling P.J."/>
            <person name="Gray M.W."/>
            <person name="Grigoriev I.V."/>
            <person name="Archibald J.M."/>
        </authorList>
    </citation>
    <scope>NUCLEOTIDE SEQUENCE</scope>
    <source>
        <strain evidence="13 15">CCMP2712</strain>
    </source>
</reference>
<organism evidence="13">
    <name type="scientific">Guillardia theta (strain CCMP2712)</name>
    <name type="common">Cryptophyte</name>
    <dbReference type="NCBI Taxonomy" id="905079"/>
    <lineage>
        <taxon>Eukaryota</taxon>
        <taxon>Cryptophyceae</taxon>
        <taxon>Pyrenomonadales</taxon>
        <taxon>Geminigeraceae</taxon>
        <taxon>Guillardia</taxon>
    </lineage>
</organism>
<dbReference type="GO" id="GO:0008569">
    <property type="term" value="F:minus-end-directed microtubule motor activity"/>
    <property type="evidence" value="ECO:0007669"/>
    <property type="project" value="InterPro"/>
</dbReference>
<feature type="domain" description="Dynein heavy chain C-terminal" evidence="12">
    <location>
        <begin position="4184"/>
        <end position="4467"/>
    </location>
</feature>
<dbReference type="GO" id="GO:0045505">
    <property type="term" value="F:dynein intermediate chain binding"/>
    <property type="evidence" value="ECO:0007669"/>
    <property type="project" value="InterPro"/>
</dbReference>
<evidence type="ECO:0000256" key="1">
    <source>
        <dbReference type="ARBA" id="ARBA00004229"/>
    </source>
</evidence>
<dbReference type="Pfam" id="PF12775">
    <property type="entry name" value="AAA_7"/>
    <property type="match status" value="1"/>
</dbReference>
<dbReference type="InterPro" id="IPR035699">
    <property type="entry name" value="AAA_6"/>
</dbReference>
<evidence type="ECO:0000259" key="8">
    <source>
        <dbReference type="Pfam" id="PF12780"/>
    </source>
</evidence>
<reference evidence="15" key="2">
    <citation type="submission" date="2012-11" db="EMBL/GenBank/DDBJ databases">
        <authorList>
            <person name="Kuo A."/>
            <person name="Curtis B.A."/>
            <person name="Tanifuji G."/>
            <person name="Burki F."/>
            <person name="Gruber A."/>
            <person name="Irimia M."/>
            <person name="Maruyama S."/>
            <person name="Arias M.C."/>
            <person name="Ball S.G."/>
            <person name="Gile G.H."/>
            <person name="Hirakawa Y."/>
            <person name="Hopkins J.F."/>
            <person name="Rensing S.A."/>
            <person name="Schmutz J."/>
            <person name="Symeonidi A."/>
            <person name="Elias M."/>
            <person name="Eveleigh R.J."/>
            <person name="Herman E.K."/>
            <person name="Klute M.J."/>
            <person name="Nakayama T."/>
            <person name="Obornik M."/>
            <person name="Reyes-Prieto A."/>
            <person name="Armbrust E.V."/>
            <person name="Aves S.J."/>
            <person name="Beiko R.G."/>
            <person name="Coutinho P."/>
            <person name="Dacks J.B."/>
            <person name="Durnford D.G."/>
            <person name="Fast N.M."/>
            <person name="Green B.R."/>
            <person name="Grisdale C."/>
            <person name="Hempe F."/>
            <person name="Henrissat B."/>
            <person name="Hoppner M.P."/>
            <person name="Ishida K.-I."/>
            <person name="Kim E."/>
            <person name="Koreny L."/>
            <person name="Kroth P.G."/>
            <person name="Liu Y."/>
            <person name="Malik S.-B."/>
            <person name="Maier U.G."/>
            <person name="McRose D."/>
            <person name="Mock T."/>
            <person name="Neilson J.A."/>
            <person name="Onodera N.T."/>
            <person name="Poole A.M."/>
            <person name="Pritham E.J."/>
            <person name="Richards T.A."/>
            <person name="Rocap G."/>
            <person name="Roy S.W."/>
            <person name="Sarai C."/>
            <person name="Schaack S."/>
            <person name="Shirato S."/>
            <person name="Slamovits C.H."/>
            <person name="Spencer D.F."/>
            <person name="Suzuki S."/>
            <person name="Worden A.Z."/>
            <person name="Zauner S."/>
            <person name="Barry K."/>
            <person name="Bell C."/>
            <person name="Bharti A.K."/>
            <person name="Crow J.A."/>
            <person name="Grimwood J."/>
            <person name="Kramer R."/>
            <person name="Lindquist E."/>
            <person name="Lucas S."/>
            <person name="Salamov A."/>
            <person name="McFadden G.I."/>
            <person name="Lane C.E."/>
            <person name="Keeling P.J."/>
            <person name="Gray M.W."/>
            <person name="Grigoriev I.V."/>
            <person name="Archibald J.M."/>
        </authorList>
    </citation>
    <scope>NUCLEOTIDE SEQUENCE</scope>
    <source>
        <strain evidence="15">CCMP2712</strain>
    </source>
</reference>
<evidence type="ECO:0000256" key="2">
    <source>
        <dbReference type="ARBA" id="ARBA00023054"/>
    </source>
</evidence>
<keyword evidence="2 3" id="KW-0175">Coiled coil</keyword>
<dbReference type="InterPro" id="IPR041228">
    <property type="entry name" value="Dynein_C"/>
</dbReference>
<protein>
    <recommendedName>
        <fullName evidence="16">Dynein heavy chain</fullName>
    </recommendedName>
</protein>
<dbReference type="HOGENOM" id="CLU_000038_9_1_1"/>
<evidence type="ECO:0000256" key="3">
    <source>
        <dbReference type="SAM" id="Coils"/>
    </source>
</evidence>
<evidence type="ECO:0000259" key="5">
    <source>
        <dbReference type="Pfam" id="PF08385"/>
    </source>
</evidence>
<dbReference type="Pfam" id="PF12780">
    <property type="entry name" value="AAA_8"/>
    <property type="match status" value="1"/>
</dbReference>
<dbReference type="InterPro" id="IPR042222">
    <property type="entry name" value="Dynein_2_N"/>
</dbReference>
<evidence type="ECO:0000313" key="15">
    <source>
        <dbReference type="Proteomes" id="UP000011087"/>
    </source>
</evidence>
<dbReference type="InterPro" id="IPR041658">
    <property type="entry name" value="AAA_lid_11"/>
</dbReference>
<dbReference type="InterPro" id="IPR027417">
    <property type="entry name" value="P-loop_NTPase"/>
</dbReference>
<dbReference type="Gene3D" id="1.20.920.30">
    <property type="match status" value="1"/>
</dbReference>
<dbReference type="Proteomes" id="UP000011087">
    <property type="component" value="Unassembled WGS sequence"/>
</dbReference>
<dbReference type="eggNOG" id="KOG3595">
    <property type="taxonomic scope" value="Eukaryota"/>
</dbReference>
<dbReference type="PANTHER" id="PTHR45703:SF36">
    <property type="entry name" value="DYNEIN HEAVY CHAIN, CYTOPLASMIC"/>
    <property type="match status" value="1"/>
</dbReference>
<dbReference type="Pfam" id="PF03028">
    <property type="entry name" value="Dynein_heavy"/>
    <property type="match status" value="1"/>
</dbReference>
<feature type="domain" description="Dynein heavy chain region D6 P-loop" evidence="4">
    <location>
        <begin position="3892"/>
        <end position="3996"/>
    </location>
</feature>
<dbReference type="InterPro" id="IPR024317">
    <property type="entry name" value="Dynein_heavy_chain_D4_dom"/>
</dbReference>
<sequence length="4470" mass="518172">MFFQANGYRTIFCCFNQHQNELMVTNELADLQSVQNEKVLYFLRNIEDNVAVSSECNKDISFGLFGSHSIKNLNVMIQEVYVPLLEANLLRGHRDNTDNFRNQLSRFSMSLLDLVQTIDSRVRLEKPGEELLSRLSTQLMDAPNNSEMKIQIQHRLQHLLGHWYNSAKKVLHYGQEDLNDDKESGPDSTLKFWRERLARLNALHEQLEADDSQKILKAFKDFDSEAGNKWDDLFVELRESIQESHENVRHLTSLNRNFEVLYSGNPAKIVEELPSMFSKIKMVRVMSKYLQSGQSMTALFVRVTNQMIRRCKEYIQMNGVLWKNDSKTIFHRIQECLNLNRHYQIQFRAAKREKAGAMKELPFSFNESLIFAKYERFALRLEKLLELFSIHDMFTFLSTQSLSGLGPVCDQYFAAVNIIKSRHVDLMDFFDQTFDRDFTYFKEIVEDLEEGLRGIIEDDFKEAETTEQSLEILSKHKALMRRQSLKPFLNQKLMEIFINFSQDLDIVTERYESQKYEPPMPRNFPPVTGRIVWARQMLKLIEIPMQKFQENNALMITKESKAIIRKYNKIAKVLMEYEIVLERSWLQSVETIHNCLQVAVIAYDESNGDCFANFDSNIFLVLREAKFMKMLGLKVPRDIHELIQREWFLKISLEKLQFALSDYRSLKKMISSIWSGIFYGHLSRIEQLLSRGKTEIKWTNLGLDSYILSIQDYLNYFMVVFRKAKDIYENRILRNLKFITTIQLVDMPKEITSVSAFITKEQEMIKERVNFIDQRCLEIEIAIFDILDMIRYTVQNDETFTKKSEQQFFEDVWEMAYHAILVCVKTSFHNLKTRIRGTLKDHVLGEMNPIFMVNLELIPPRLQITPDLATMQQAVNRIAMHMLKSIKISPWRIFLEKDAQRYSISTRILKSIEIVRLVLILTGSIERVNISIQRYLDSYHEFDYIWNKDKRSDLLEFLSTDPTVDDYIQRLHDFDLLIQRISNIQKASFFGPICVSNVKMIQKVVGIVRDWKFLYTKQLFLSAEEDFNVNMEWIIDMNSRLKTRIRDLDEVVLARDTLSEIHKVEADFEQVLISIDSRCRVAVEFGYISEKNLDLHTNIKNAWNELLVNARKTSDRLKHTQQNFKIDLRIAMNSFMNEIRALQQEYKAAGPSNKDLSPEVALERIARFQKQFDEKLKKLNSLHQGQELFGLEKTKFSEFEGIRKEFAKLCQFFALYSAGIDTVEGFKNLRWTKVSSRLGQVEERLKDIERDLHLHFPTFSDYRAFQNLESELQLTSQLLPLIKMLQTSFFLPRHWQQLTMRMNISLDFKSSNFIVKDVFETNILDYTNIVEDIYALAEQECSVEKQIKELYKLWEESSVPFEKSSNSNQVMIRVNAAQHLIEQFEEAIITLQSFMRKSKQFITEINDLMGKFSSFIDLVDSWLGIQHVWWNVKVAFSADGVKKQLPPEAKNFFPIDAAYLKIMDECFNLKYVPLINSRSEGFKSQFSSLKTEFESCQKFLAGYLNQKRQDFPRLYLLSDSLLLEGMSSIRDINNVQKGAVFTIFDNIALFHFSNSGLGDIVSIESREGEVLEFETQVSSKNSIETVLCHVEIAIKDCLKKLMKETMILDPEAFDWILDVPCQIGILWFQITWTSLVEAKVSSDLDGKGLGNTVSGYISKWQIGVSSLFQHDLTAAEYLKVQSTLTILFGLRDTTTELLNRKLRSSQEFDWQKQLKYRYAAEENQSYMEVMGRNMNYEYEFSGCKPRLVQHPNSNRFFTFAMYTFMNVNYVLVKGDIETEKNQTIHELSRMVGRFTVSFECLSDHNLNFLSNILNAVSKSTCWAYFKSMDRISPSLLSVLTTQLIQLVELQRAKPNCQHACLFASLDHSTTSAKYLRIFPSNLRSMFRTVSLQGIEIGTFVETKLRVAGFFYSKDIAMKFAYLEKLVQTMTFTINPAVLSLRKIAMIIDSSINEKGNNPDFDEFSSISNNIARVVSVQVSPEAFREFEIFLFEIFQRGAHDRSSQLTNNYFKASELEAVLLKTCEITELLPKTSQIYDYCDSHPQTMLLGSSGTGKTYSMNALISALASIDEKHKAVYLNPASLSNEIIFGRHKGGGEWAEGLFSLIVKKFLKYEDRNLWVIFDGPFNPEFFDHFANKHYVQISNGDIFPVKNDVRIIFETCDSEHLSPSVLSRLPLVYFGSNLITSKSLISLHFKKNDFIGFEKLLYYTEKIFLPCSEFFDRTSKSPQKLQQSIHCHIFCNLLLSVLKSLMKMGNNVTDAMIERIVVYSTLWTYLPISDDTDKMKLERKIRELCPISPSGRKGSTESTMLEFVLHEKPEHFATKWVPASQLVDADYFPYEYDTLQFDVLDVPTSESLAVSYVSSFLCHCGLAMVIAGPSRVGKSAIAERCLNFNSSLGKHVGSTRLCTTSNSTHLEDMLVLIHSKNSQKYRNLHESSLYFLIDDINIPRSDKFGQSASMECLKVLLERNGNYSYQKLGDFHDVTGTTFVATAMLLSHDCIIPPRLQKYCLQVILSEPSSEKFRMIFEHLCRKATQNKFSWIWDVKTAIHACAGAAAELLSSLRETMMSSQSSSYLRFDMSNGFKIFQRFLGIILRSDSVSVARDIASLFAYECSRELRDQMAERNRVIFDNFLDRAVALVLNSSRRSDSGRAEAIEHAYWLHNVKLSNDPSMTSHEWTVSAIENLIPASRDPQINRYVQDLFHAYKQACAQDSNEYLDLDFVDSFPKNLICIHRALTMDMGNLVVVGRPSIGIQLFVRMASFVVSAQIVNMQVKSEATALSVLMKMKAGVRMAGFLNKKIIFQITLDIDRHGITLVEDIFSKIKTVDFQSLFSDQEFETEFLSITKNHTDKSIIETKESFHHQVLRNVHFIIIIPNPLSKFSLVCESIPSSFTILLWDTGAKSPVEQYAKAITKELIFDIEAHAAESMVDVKQEVIKRIQEEENRSSNSNAIEIWDKVDIENAVQEAIDIQTESINNLKTRIKATIPKFMVEIHSIMIEHSQKLNDEFNLKSDFSMYNFQKFCKSFKQHYLQSYKKLYARQLMLKDAVQKLISCENDIEKSQMKNVHGNEILQSNTEDCEAIMKDIQMNTTLLARYQTEFENLETWSRSLNSELVQAKSKQDVYQRVHDELKEILLSQTESIDRDFLENLSNNDEVPLEVRQVFDLFLILFLRPLNKIEIFEQNGVLYRSANWRETVQVLKTPRRLLKTLKKIDIRGFNAEQHELISAYIESDSLLQQVQKSTYSSQLQPIWNLFQSLHARFQELNQNKIGHEQCLKKEKIYVSTNNQIAEIKDKISRAQEQIRILRQAYDVAVEKRQTMNYENERKQNDITTAVDLINGIRVQQKRWSLEISEHEFEIGKIAGDCCIAVAFQTYCSGFDAETRNEIFRRRLVNVCKDLGISITLPVNPLNGLVTDHDILQWRRQGLYPEDSCSDGIFFIWRSKLWPLFYDPCDVVTGWIRGVSEATAGELKLFHARDDNLLVKTKECMKFGIPALIQDFDPETAQEFQSVTYENFIHSVQETTDSGPQPTFFVYMRTSEFDFQRYSEEFLSTITVVNCAPSERMLEMKILSSVLLIEDSYIEKERMSTLSKELQVNLQVKDIHQSLLKSLCTMQGNIWDSHQKLQEIQSLKFDLQNTIKERNELKRKWSAVSSNTEPHLPVVNLAKQVIKALSYMKKLDSLYFISFQRFVHILGSIINSFKTLMELPKHSEVNKISFFEFEMYRTFGETYEPSHKYVWLLLFAMFNDSELENHHAFYVELIGSKPLDATSKHQNELQLERLKNLQIFSVEQVSGMLHLMESSQTFKTVLEDIETNETDWVKWLQSDTPEMLISSNHRIKMIRFEKLLLVRFLRFDRFQQAVSKYCKAVVHFDIDQPIVLDPESCYKMSNIQMPVLLLIDEGSNTWSLLHNMARRKKIPIRTVSMGEGQRDIAQKYLISGPSSGIWLILENVNHDITFLHSIPSIIQKSESSADTFRLFITCPLKVNLPRNLVEISLVKCAIEPRSFKEKLYATITWVSQELLDIDKEMELKYVLLSTCILHAIARVRSKYRAIGWCSAYSLNQSDFTSSILQINQIVLDSIEHNMHGRRMIPWSLLKSFILELLFGAEVVGATDRTMMEIIASRCLSSRIFLPEFEFAPILSLSQGQDAAAILQSFRAVTGYDDMSVIDVESWAENEFCSNSSKELVANLQDLLSIEQRGQPSYEDDSMLPQLEFLEDKLFFQNWNNFDFDRYLQHFESKQKSLKAIIMQERFIINQMFERLDVQITALKQKIATGSKLSAHDREVVKLIQRGKMPWGNPWQIESIAKLSAHLNHHTEQMIELTKRKHFGRIWISGFSNPTSVVMHAFFEVCKRKNLSFDSSSICFEFSWEHLSVQDDIIIDGLMIQGASWNSRAGKLVKKESEDVLESIPSVLLAVETKSSWEGMMFATPCYVCPSRKDDNLLFSVYLPTDLPPQRLQLSSCSLFLRD</sequence>
<dbReference type="Pfam" id="PF17852">
    <property type="entry name" value="Dynein_AAA_lid"/>
    <property type="match status" value="1"/>
</dbReference>
<dbReference type="Gene3D" id="3.40.50.300">
    <property type="entry name" value="P-loop containing nucleotide triphosphate hydrolases"/>
    <property type="match status" value="5"/>
</dbReference>
<dbReference type="Pfam" id="PF18198">
    <property type="entry name" value="AAA_lid_11"/>
    <property type="match status" value="1"/>
</dbReference>
<dbReference type="Gene3D" id="3.20.180.20">
    <property type="entry name" value="Dynein heavy chain, N-terminal domain 2"/>
    <property type="match status" value="1"/>
</dbReference>
<dbReference type="PANTHER" id="PTHR45703">
    <property type="entry name" value="DYNEIN HEAVY CHAIN"/>
    <property type="match status" value="1"/>
</dbReference>
<dbReference type="GeneID" id="17308159"/>
<comment type="subcellular location">
    <subcellularLocation>
        <location evidence="1">Plastid</location>
        <location evidence="1">Chloroplast</location>
    </subcellularLocation>
</comment>
<name>L1JT80_GUITC</name>
<dbReference type="InterPro" id="IPR004273">
    <property type="entry name" value="Dynein_heavy_D6_P-loop"/>
</dbReference>
<dbReference type="InterPro" id="IPR042228">
    <property type="entry name" value="Dynein_linker_3"/>
</dbReference>
<gene>
    <name evidence="13" type="ORF">GUITHDRAFT_134336</name>
</gene>
<feature type="domain" description="Dynein heavy chain linker" evidence="6">
    <location>
        <begin position="1201"/>
        <end position="1604"/>
    </location>
</feature>
<dbReference type="PaxDb" id="55529-EKX51395"/>